<protein>
    <submittedName>
        <fullName evidence="2">Uncharacterized protein</fullName>
    </submittedName>
</protein>
<feature type="compositionally biased region" description="Polar residues" evidence="1">
    <location>
        <begin position="121"/>
        <end position="131"/>
    </location>
</feature>
<dbReference type="AlphaFoldDB" id="A0AAD9E7T0"/>
<feature type="region of interest" description="Disordered" evidence="1">
    <location>
        <begin position="109"/>
        <end position="154"/>
    </location>
</feature>
<dbReference type="EMBL" id="JAQOWY010000962">
    <property type="protein sequence ID" value="KAK1837918.1"/>
    <property type="molecule type" value="Genomic_DNA"/>
</dbReference>
<gene>
    <name evidence="2" type="ORF">CCHR01_19461</name>
</gene>
<feature type="region of interest" description="Disordered" evidence="1">
    <location>
        <begin position="9"/>
        <end position="32"/>
    </location>
</feature>
<dbReference type="Proteomes" id="UP001243330">
    <property type="component" value="Unassembled WGS sequence"/>
</dbReference>
<evidence type="ECO:0000256" key="1">
    <source>
        <dbReference type="SAM" id="MobiDB-lite"/>
    </source>
</evidence>
<feature type="compositionally biased region" description="Low complexity" evidence="1">
    <location>
        <begin position="522"/>
        <end position="535"/>
    </location>
</feature>
<name>A0AAD9E7T0_9PEZI</name>
<evidence type="ECO:0000313" key="2">
    <source>
        <dbReference type="EMBL" id="KAK1837918.1"/>
    </source>
</evidence>
<comment type="caution">
    <text evidence="2">The sequence shown here is derived from an EMBL/GenBank/DDBJ whole genome shotgun (WGS) entry which is preliminary data.</text>
</comment>
<reference evidence="2" key="1">
    <citation type="submission" date="2023-01" db="EMBL/GenBank/DDBJ databases">
        <title>Colletotrichum chrysophilum M932 genome sequence.</title>
        <authorList>
            <person name="Baroncelli R."/>
        </authorList>
    </citation>
    <scope>NUCLEOTIDE SEQUENCE</scope>
    <source>
        <strain evidence="2">M932</strain>
    </source>
</reference>
<accession>A0AAD9E7T0</accession>
<feature type="region of interest" description="Disordered" evidence="1">
    <location>
        <begin position="509"/>
        <end position="555"/>
    </location>
</feature>
<sequence>MTDARLLVSGVRSIRPGTYHDPSAPPSRGKRAGEGGICVQVLAPSTRAFPATFGGARREGAAPSILTEETTACQLEMWWTAGNDTESDTRSRKKAHDLPPEVVNIQTEDSQIGQGHEEQPTVDNPPSTTARSPLLAGLAGDAGHQSTRQAEKRRLEGPQVMRQSFFLAQPPTGATQSWQSPGNGNAILPVTRPGRTLPYGYTLRCFCSSAPPAELMVLSPTRRRWRRSAQRRRKTQAASVLFQERVVGSLMRTHSHDEQQQQQCQQQTSPTPANKHDHQQHQHHQTSSTLYLLSVAQLALAPHLSPHPSSLPGLPQYCLSSGTRRLPAVTDYDSTGCHCPFCSAAVVMQQQQQQQQQQLLPAAVDVAAAAPLGIGLLLPPAPALAVFVSHLPFPIFCICGNIKRGRNRNSSSDGHLTLTISLYAHYCPQSAQIRNHNHPNRGAHGTVVRSANEPHQIKPQLAFPLCLLCLFRTLTDHTASRDRRVSAAMRTATVPIARTDACGQHDIASASAHEDRLSSGNRQAATSGTAATQQRTSKERHDDDDSIQSLPPKLT</sequence>
<feature type="region of interest" description="Disordered" evidence="1">
    <location>
        <begin position="252"/>
        <end position="286"/>
    </location>
</feature>
<feature type="region of interest" description="Disordered" evidence="1">
    <location>
        <begin position="84"/>
        <end position="103"/>
    </location>
</feature>
<proteinExistence type="predicted"/>
<evidence type="ECO:0000313" key="3">
    <source>
        <dbReference type="Proteomes" id="UP001243330"/>
    </source>
</evidence>
<organism evidence="2 3">
    <name type="scientific">Colletotrichum chrysophilum</name>
    <dbReference type="NCBI Taxonomy" id="1836956"/>
    <lineage>
        <taxon>Eukaryota</taxon>
        <taxon>Fungi</taxon>
        <taxon>Dikarya</taxon>
        <taxon>Ascomycota</taxon>
        <taxon>Pezizomycotina</taxon>
        <taxon>Sordariomycetes</taxon>
        <taxon>Hypocreomycetidae</taxon>
        <taxon>Glomerellales</taxon>
        <taxon>Glomerellaceae</taxon>
        <taxon>Colletotrichum</taxon>
        <taxon>Colletotrichum gloeosporioides species complex</taxon>
    </lineage>
</organism>
<keyword evidence="3" id="KW-1185">Reference proteome</keyword>